<evidence type="ECO:0000313" key="1">
    <source>
        <dbReference type="EMBL" id="GAG56309.1"/>
    </source>
</evidence>
<protein>
    <submittedName>
        <fullName evidence="1">Uncharacterized protein</fullName>
    </submittedName>
</protein>
<comment type="caution">
    <text evidence="1">The sequence shown here is derived from an EMBL/GenBank/DDBJ whole genome shotgun (WGS) entry which is preliminary data.</text>
</comment>
<proteinExistence type="predicted"/>
<sequence>MATIEVNYFNTYMLNKLNSANTNAPVFPKWLGGAPVTGVGTAQDKNWYVEESR</sequence>
<organism evidence="1">
    <name type="scientific">marine sediment metagenome</name>
    <dbReference type="NCBI Taxonomy" id="412755"/>
    <lineage>
        <taxon>unclassified sequences</taxon>
        <taxon>metagenomes</taxon>
        <taxon>ecological metagenomes</taxon>
    </lineage>
</organism>
<dbReference type="AlphaFoldDB" id="X0YJN3"/>
<reference evidence="1" key="1">
    <citation type="journal article" date="2014" name="Front. Microbiol.">
        <title>High frequency of phylogenetically diverse reductive dehalogenase-homologous genes in deep subseafloor sedimentary metagenomes.</title>
        <authorList>
            <person name="Kawai M."/>
            <person name="Futagami T."/>
            <person name="Toyoda A."/>
            <person name="Takaki Y."/>
            <person name="Nishi S."/>
            <person name="Hori S."/>
            <person name="Arai W."/>
            <person name="Tsubouchi T."/>
            <person name="Morono Y."/>
            <person name="Uchiyama I."/>
            <person name="Ito T."/>
            <person name="Fujiyama A."/>
            <person name="Inagaki F."/>
            <person name="Takami H."/>
        </authorList>
    </citation>
    <scope>NUCLEOTIDE SEQUENCE</scope>
    <source>
        <strain evidence="1">Expedition CK06-06</strain>
    </source>
</reference>
<feature type="non-terminal residue" evidence="1">
    <location>
        <position position="53"/>
    </location>
</feature>
<dbReference type="EMBL" id="BART01008659">
    <property type="protein sequence ID" value="GAG56309.1"/>
    <property type="molecule type" value="Genomic_DNA"/>
</dbReference>
<accession>X0YJN3</accession>
<name>X0YJN3_9ZZZZ</name>
<gene>
    <name evidence="1" type="ORF">S01H4_19420</name>
</gene>